<feature type="region of interest" description="Disordered" evidence="1">
    <location>
        <begin position="88"/>
        <end position="131"/>
    </location>
</feature>
<evidence type="ECO:0000313" key="3">
    <source>
        <dbReference type="Proteomes" id="UP000593564"/>
    </source>
</evidence>
<organism evidence="2 3">
    <name type="scientific">Camellia sinensis</name>
    <name type="common">Tea plant</name>
    <name type="synonym">Thea sinensis</name>
    <dbReference type="NCBI Taxonomy" id="4442"/>
    <lineage>
        <taxon>Eukaryota</taxon>
        <taxon>Viridiplantae</taxon>
        <taxon>Streptophyta</taxon>
        <taxon>Embryophyta</taxon>
        <taxon>Tracheophyta</taxon>
        <taxon>Spermatophyta</taxon>
        <taxon>Magnoliopsida</taxon>
        <taxon>eudicotyledons</taxon>
        <taxon>Gunneridae</taxon>
        <taxon>Pentapetalae</taxon>
        <taxon>asterids</taxon>
        <taxon>Ericales</taxon>
        <taxon>Theaceae</taxon>
        <taxon>Camellia</taxon>
    </lineage>
</organism>
<gene>
    <name evidence="2" type="ORF">HYC85_028206</name>
</gene>
<sequence>MSDVLEESKIGMFLKLTKIGKNTKSQKGGKKKILLKDNRVPIHNTRGKFSPPFDGLLHRQRTAAILLDSDDFRISKPFDMDKATLLPLRGSLGRKPGRATQAKVRARKKNKKKRKMQRMKKKKKKKKVEEK</sequence>
<comment type="caution">
    <text evidence="2">The sequence shown here is derived from an EMBL/GenBank/DDBJ whole genome shotgun (WGS) entry which is preliminary data.</text>
</comment>
<evidence type="ECO:0000256" key="1">
    <source>
        <dbReference type="SAM" id="MobiDB-lite"/>
    </source>
</evidence>
<accession>A0A7J7FUK0</accession>
<dbReference type="AlphaFoldDB" id="A0A7J7FUK0"/>
<protein>
    <submittedName>
        <fullName evidence="2">Uncharacterized protein</fullName>
    </submittedName>
</protein>
<keyword evidence="3" id="KW-1185">Reference proteome</keyword>
<reference evidence="2 3" key="2">
    <citation type="submission" date="2020-07" db="EMBL/GenBank/DDBJ databases">
        <title>Genome assembly of wild tea tree DASZ reveals pedigree and selection history of tea varieties.</title>
        <authorList>
            <person name="Zhang W."/>
        </authorList>
    </citation>
    <scope>NUCLEOTIDE SEQUENCE [LARGE SCALE GENOMIC DNA]</scope>
    <source>
        <strain evidence="3">cv. G240</strain>
        <tissue evidence="2">Leaf</tissue>
    </source>
</reference>
<dbReference type="Proteomes" id="UP000593564">
    <property type="component" value="Unassembled WGS sequence"/>
</dbReference>
<feature type="compositionally biased region" description="Basic residues" evidence="1">
    <location>
        <begin position="104"/>
        <end position="131"/>
    </location>
</feature>
<dbReference type="EMBL" id="JACBKZ010000014">
    <property type="protein sequence ID" value="KAF5932035.1"/>
    <property type="molecule type" value="Genomic_DNA"/>
</dbReference>
<name>A0A7J7FUK0_CAMSI</name>
<proteinExistence type="predicted"/>
<reference evidence="3" key="1">
    <citation type="journal article" date="2020" name="Nat. Commun.">
        <title>Genome assembly of wild tea tree DASZ reveals pedigree and selection history of tea varieties.</title>
        <authorList>
            <person name="Zhang W."/>
            <person name="Zhang Y."/>
            <person name="Qiu H."/>
            <person name="Guo Y."/>
            <person name="Wan H."/>
            <person name="Zhang X."/>
            <person name="Scossa F."/>
            <person name="Alseekh S."/>
            <person name="Zhang Q."/>
            <person name="Wang P."/>
            <person name="Xu L."/>
            <person name="Schmidt M.H."/>
            <person name="Jia X."/>
            <person name="Li D."/>
            <person name="Zhu A."/>
            <person name="Guo F."/>
            <person name="Chen W."/>
            <person name="Ni D."/>
            <person name="Usadel B."/>
            <person name="Fernie A.R."/>
            <person name="Wen W."/>
        </authorList>
    </citation>
    <scope>NUCLEOTIDE SEQUENCE [LARGE SCALE GENOMIC DNA]</scope>
    <source>
        <strain evidence="3">cv. G240</strain>
    </source>
</reference>
<evidence type="ECO:0000313" key="2">
    <source>
        <dbReference type="EMBL" id="KAF5932035.1"/>
    </source>
</evidence>